<feature type="transmembrane region" description="Helical" evidence="1">
    <location>
        <begin position="111"/>
        <end position="131"/>
    </location>
</feature>
<keyword evidence="1" id="KW-1133">Transmembrane helix</keyword>
<keyword evidence="1" id="KW-0812">Transmembrane</keyword>
<keyword evidence="1" id="KW-0472">Membrane</keyword>
<evidence type="ECO:0000256" key="1">
    <source>
        <dbReference type="SAM" id="Phobius"/>
    </source>
</evidence>
<dbReference type="EMBL" id="CP155447">
    <property type="protein sequence ID" value="XBH05603.1"/>
    <property type="molecule type" value="Genomic_DNA"/>
</dbReference>
<name>A0AAU7CJG0_9BACT</name>
<protein>
    <submittedName>
        <fullName evidence="2">Uncharacterized protein</fullName>
    </submittedName>
</protein>
<feature type="transmembrane region" description="Helical" evidence="1">
    <location>
        <begin position="37"/>
        <end position="59"/>
    </location>
</feature>
<dbReference type="AlphaFoldDB" id="A0AAU7CJG0"/>
<reference evidence="2" key="1">
    <citation type="submission" date="2024-05" db="EMBL/GenBank/DDBJ databases">
        <title>Planctomycetes of the genus Singulisphaera possess chitinolytic capabilities.</title>
        <authorList>
            <person name="Ivanova A."/>
        </authorList>
    </citation>
    <scope>NUCLEOTIDE SEQUENCE</scope>
    <source>
        <strain evidence="2">Ch08T</strain>
    </source>
</reference>
<feature type="transmembrane region" description="Helical" evidence="1">
    <location>
        <begin position="71"/>
        <end position="91"/>
    </location>
</feature>
<organism evidence="2">
    <name type="scientific">Singulisphaera sp. Ch08</name>
    <dbReference type="NCBI Taxonomy" id="3120278"/>
    <lineage>
        <taxon>Bacteria</taxon>
        <taxon>Pseudomonadati</taxon>
        <taxon>Planctomycetota</taxon>
        <taxon>Planctomycetia</taxon>
        <taxon>Isosphaerales</taxon>
        <taxon>Isosphaeraceae</taxon>
        <taxon>Singulisphaera</taxon>
    </lineage>
</organism>
<proteinExistence type="predicted"/>
<accession>A0AAU7CJG0</accession>
<evidence type="ECO:0000313" key="2">
    <source>
        <dbReference type="EMBL" id="XBH05603.1"/>
    </source>
</evidence>
<dbReference type="RefSeq" id="WP_406698438.1">
    <property type="nucleotide sequence ID" value="NZ_CP155447.1"/>
</dbReference>
<gene>
    <name evidence="2" type="ORF">V5E97_06165</name>
</gene>
<feature type="transmembrane region" description="Helical" evidence="1">
    <location>
        <begin position="143"/>
        <end position="163"/>
    </location>
</feature>
<sequence length="181" mass="20089">MWQNRLRRCWKSLLGLYLISFCLPVGSYQCPGIIAFFASLCGSLVFPPLLVYWFANPLFWHGLACLRSGRWLSAVISGGLSGAFACLWLIPMFSGQTSPVGREDLLLFGGYFAWMASTVLLAVVSLAGWLIPRLHRRPRFRLSWLMIVIATVALGLAVLPPFVRLLVWFSKPWGTGIGAPG</sequence>